<proteinExistence type="predicted"/>
<feature type="region of interest" description="Disordered" evidence="1">
    <location>
        <begin position="1"/>
        <end position="34"/>
    </location>
</feature>
<name>A0A0B6YWS1_9EUPU</name>
<feature type="non-terminal residue" evidence="2">
    <location>
        <position position="129"/>
    </location>
</feature>
<sequence>SLPNSERLSRKAGTDIHRTQGPTSPTHNNSKIASNRYRSLDNFTLLESKTTGSYVPVNISVPISGLRLGGSLQELPRSFDNKVSHTAAPLIVDSIDTMGVQFVHNRYVSSGHRLGNSLQDISDRSHIIG</sequence>
<feature type="non-terminal residue" evidence="2">
    <location>
        <position position="1"/>
    </location>
</feature>
<reference evidence="2" key="1">
    <citation type="submission" date="2014-12" db="EMBL/GenBank/DDBJ databases">
        <title>Insight into the proteome of Arion vulgaris.</title>
        <authorList>
            <person name="Aradska J."/>
            <person name="Bulat T."/>
            <person name="Smidak R."/>
            <person name="Sarate P."/>
            <person name="Gangsoo J."/>
            <person name="Sialana F."/>
            <person name="Bilban M."/>
            <person name="Lubec G."/>
        </authorList>
    </citation>
    <scope>NUCLEOTIDE SEQUENCE</scope>
    <source>
        <tissue evidence="2">Skin</tissue>
    </source>
</reference>
<dbReference type="AlphaFoldDB" id="A0A0B6YWS1"/>
<feature type="compositionally biased region" description="Polar residues" evidence="1">
    <location>
        <begin position="20"/>
        <end position="34"/>
    </location>
</feature>
<feature type="compositionally biased region" description="Basic and acidic residues" evidence="1">
    <location>
        <begin position="7"/>
        <end position="18"/>
    </location>
</feature>
<evidence type="ECO:0000256" key="1">
    <source>
        <dbReference type="SAM" id="MobiDB-lite"/>
    </source>
</evidence>
<dbReference type="EMBL" id="HACG01013035">
    <property type="protein sequence ID" value="CEK59900.1"/>
    <property type="molecule type" value="Transcribed_RNA"/>
</dbReference>
<evidence type="ECO:0000313" key="2">
    <source>
        <dbReference type="EMBL" id="CEK59900.1"/>
    </source>
</evidence>
<gene>
    <name evidence="2" type="primary">ORF37796</name>
</gene>
<organism evidence="2">
    <name type="scientific">Arion vulgaris</name>
    <dbReference type="NCBI Taxonomy" id="1028688"/>
    <lineage>
        <taxon>Eukaryota</taxon>
        <taxon>Metazoa</taxon>
        <taxon>Spiralia</taxon>
        <taxon>Lophotrochozoa</taxon>
        <taxon>Mollusca</taxon>
        <taxon>Gastropoda</taxon>
        <taxon>Heterobranchia</taxon>
        <taxon>Euthyneura</taxon>
        <taxon>Panpulmonata</taxon>
        <taxon>Eupulmonata</taxon>
        <taxon>Stylommatophora</taxon>
        <taxon>Helicina</taxon>
        <taxon>Arionoidea</taxon>
        <taxon>Arionidae</taxon>
        <taxon>Arion</taxon>
    </lineage>
</organism>
<accession>A0A0B6YWS1</accession>
<protein>
    <submittedName>
        <fullName evidence="2">Uncharacterized protein</fullName>
    </submittedName>
</protein>